<dbReference type="PANTHER" id="PTHR30614">
    <property type="entry name" value="MEMBRANE COMPONENT OF AMINO ACID ABC TRANSPORTER"/>
    <property type="match status" value="1"/>
</dbReference>
<feature type="transmembrane region" description="Helical" evidence="9">
    <location>
        <begin position="96"/>
        <end position="115"/>
    </location>
</feature>
<dbReference type="Pfam" id="PF00528">
    <property type="entry name" value="BPD_transp_1"/>
    <property type="match status" value="1"/>
</dbReference>
<feature type="transmembrane region" description="Helical" evidence="9">
    <location>
        <begin position="20"/>
        <end position="43"/>
    </location>
</feature>
<dbReference type="GO" id="GO:0005524">
    <property type="term" value="F:ATP binding"/>
    <property type="evidence" value="ECO:0007669"/>
    <property type="project" value="InterPro"/>
</dbReference>
<evidence type="ECO:0000313" key="13">
    <source>
        <dbReference type="Proteomes" id="UP000242497"/>
    </source>
</evidence>
<proteinExistence type="inferred from homology"/>
<dbReference type="InterPro" id="IPR010065">
    <property type="entry name" value="AA_ABC_transptr_permease_3TM"/>
</dbReference>
<dbReference type="GO" id="GO:0022857">
    <property type="term" value="F:transmembrane transporter activity"/>
    <property type="evidence" value="ECO:0007669"/>
    <property type="project" value="InterPro"/>
</dbReference>
<evidence type="ECO:0000256" key="4">
    <source>
        <dbReference type="ARBA" id="ARBA00022475"/>
    </source>
</evidence>
<keyword evidence="5 9" id="KW-0812">Transmembrane</keyword>
<keyword evidence="8 9" id="KW-0472">Membrane</keyword>
<name>A0A1M6RQI4_9FIRM</name>
<dbReference type="SUPFAM" id="SSF52540">
    <property type="entry name" value="P-loop containing nucleoside triphosphate hydrolases"/>
    <property type="match status" value="1"/>
</dbReference>
<comment type="similarity">
    <text evidence="2">Belongs to the binding-protein-dependent transport system permease family. HisMQ subfamily.</text>
</comment>
<dbReference type="PANTHER" id="PTHR30614:SF20">
    <property type="entry name" value="GLUTAMINE TRANSPORT SYSTEM PERMEASE PROTEIN GLNP"/>
    <property type="match status" value="1"/>
</dbReference>
<dbReference type="OrthoDB" id="9787841at2"/>
<evidence type="ECO:0000256" key="3">
    <source>
        <dbReference type="ARBA" id="ARBA00022448"/>
    </source>
</evidence>
<keyword evidence="7 9" id="KW-1133">Transmembrane helix</keyword>
<feature type="domain" description="ABC transmembrane type-1" evidence="11">
    <location>
        <begin position="17"/>
        <end position="215"/>
    </location>
</feature>
<keyword evidence="3 9" id="KW-0813">Transport</keyword>
<keyword evidence="13" id="KW-1185">Reference proteome</keyword>
<dbReference type="RefSeq" id="WP_084605709.1">
    <property type="nucleotide sequence ID" value="NZ_FRAE01000060.1"/>
</dbReference>
<keyword evidence="6" id="KW-0029">Amino-acid transport</keyword>
<evidence type="ECO:0000256" key="8">
    <source>
        <dbReference type="ARBA" id="ARBA00023136"/>
    </source>
</evidence>
<evidence type="ECO:0000256" key="2">
    <source>
        <dbReference type="ARBA" id="ARBA00010072"/>
    </source>
</evidence>
<dbReference type="STRING" id="1123349.SAMN02744037_02163"/>
<keyword evidence="4" id="KW-1003">Cell membrane</keyword>
<organism evidence="12 13">
    <name type="scientific">Tepidibacter formicigenes DSM 15518</name>
    <dbReference type="NCBI Taxonomy" id="1123349"/>
    <lineage>
        <taxon>Bacteria</taxon>
        <taxon>Bacillati</taxon>
        <taxon>Bacillota</taxon>
        <taxon>Clostridia</taxon>
        <taxon>Peptostreptococcales</taxon>
        <taxon>Peptostreptococcaceae</taxon>
        <taxon>Tepidibacter</taxon>
    </lineage>
</organism>
<dbReference type="GO" id="GO:0043190">
    <property type="term" value="C:ATP-binding cassette (ABC) transporter complex"/>
    <property type="evidence" value="ECO:0007669"/>
    <property type="project" value="InterPro"/>
</dbReference>
<feature type="transmembrane region" description="Helical" evidence="9">
    <location>
        <begin position="55"/>
        <end position="76"/>
    </location>
</feature>
<dbReference type="InterPro" id="IPR035906">
    <property type="entry name" value="MetI-like_sf"/>
</dbReference>
<dbReference type="GO" id="GO:0016887">
    <property type="term" value="F:ATP hydrolysis activity"/>
    <property type="evidence" value="ECO:0007669"/>
    <property type="project" value="InterPro"/>
</dbReference>
<dbReference type="Proteomes" id="UP000242497">
    <property type="component" value="Unassembled WGS sequence"/>
</dbReference>
<dbReference type="InterPro" id="IPR003439">
    <property type="entry name" value="ABC_transporter-like_ATP-bd"/>
</dbReference>
<dbReference type="InterPro" id="IPR027417">
    <property type="entry name" value="P-loop_NTPase"/>
</dbReference>
<feature type="transmembrane region" description="Helical" evidence="9">
    <location>
        <begin position="197"/>
        <end position="215"/>
    </location>
</feature>
<dbReference type="GO" id="GO:0006865">
    <property type="term" value="P:amino acid transport"/>
    <property type="evidence" value="ECO:0007669"/>
    <property type="project" value="UniProtKB-KW"/>
</dbReference>
<dbReference type="InterPro" id="IPR043429">
    <property type="entry name" value="ArtM/GltK/GlnP/TcyL/YhdX-like"/>
</dbReference>
<dbReference type="FunFam" id="1.10.3720.10:FF:000033">
    <property type="entry name" value="Polar amino acid ABC transporter permease"/>
    <property type="match status" value="1"/>
</dbReference>
<dbReference type="PROSITE" id="PS50893">
    <property type="entry name" value="ABC_TRANSPORTER_2"/>
    <property type="match status" value="1"/>
</dbReference>
<evidence type="ECO:0000256" key="1">
    <source>
        <dbReference type="ARBA" id="ARBA00004651"/>
    </source>
</evidence>
<reference evidence="13" key="1">
    <citation type="submission" date="2016-11" db="EMBL/GenBank/DDBJ databases">
        <authorList>
            <person name="Varghese N."/>
            <person name="Submissions S."/>
        </authorList>
    </citation>
    <scope>NUCLEOTIDE SEQUENCE [LARGE SCALE GENOMIC DNA]</scope>
    <source>
        <strain evidence="13">DSM 15518</strain>
    </source>
</reference>
<evidence type="ECO:0000256" key="9">
    <source>
        <dbReference type="RuleBase" id="RU363032"/>
    </source>
</evidence>
<feature type="domain" description="ABC transporter" evidence="10">
    <location>
        <begin position="67"/>
        <end position="291"/>
    </location>
</feature>
<evidence type="ECO:0000256" key="7">
    <source>
        <dbReference type="ARBA" id="ARBA00022989"/>
    </source>
</evidence>
<dbReference type="AlphaFoldDB" id="A0A1M6RQI4"/>
<dbReference type="EMBL" id="FRAE01000060">
    <property type="protein sequence ID" value="SHK34703.1"/>
    <property type="molecule type" value="Genomic_DNA"/>
</dbReference>
<dbReference type="Gene3D" id="1.10.3720.10">
    <property type="entry name" value="MetI-like"/>
    <property type="match status" value="1"/>
</dbReference>
<accession>A0A1M6RQI4</accession>
<dbReference type="InterPro" id="IPR000515">
    <property type="entry name" value="MetI-like"/>
</dbReference>
<comment type="subcellular location">
    <subcellularLocation>
        <location evidence="1 9">Cell membrane</location>
        <topology evidence="1 9">Multi-pass membrane protein</topology>
    </subcellularLocation>
</comment>
<dbReference type="SUPFAM" id="SSF161098">
    <property type="entry name" value="MetI-like"/>
    <property type="match status" value="1"/>
</dbReference>
<dbReference type="PROSITE" id="PS50928">
    <property type="entry name" value="ABC_TM1"/>
    <property type="match status" value="1"/>
</dbReference>
<protein>
    <submittedName>
        <fullName evidence="12">Amino acid ABC transporter membrane protein, PAAT family (TC 3.A.1.3.-)</fullName>
    </submittedName>
</protein>
<evidence type="ECO:0000256" key="5">
    <source>
        <dbReference type="ARBA" id="ARBA00022692"/>
    </source>
</evidence>
<gene>
    <name evidence="12" type="ORF">SAMN02744037_02163</name>
</gene>
<dbReference type="CDD" id="cd06261">
    <property type="entry name" value="TM_PBP2"/>
    <property type="match status" value="1"/>
</dbReference>
<evidence type="ECO:0000256" key="6">
    <source>
        <dbReference type="ARBA" id="ARBA00022970"/>
    </source>
</evidence>
<sequence>MDFSFLNKYYMFFINGAKNTILLAAFSVCIGVFLGMFLSLMKLSKNKFLNIISTAYIEFIRGTPLLVQLFIVYFGLPKIGIKFPDVPAFGSEFPAFMAGVVALSINSAAYVAEIIRAGIQAIDKGQMEAARSLGMPHNMAMRYIIIPQAFKNILPALGNEFIVVIKESSIASIIGIPEVMYNADTVRGNTFQPFEPLIVAAIIYFIMTFTLSKLFDEPTSALDPEMVGEVLDVMKKLASQGMTMVVVTHEMGFAKEVGDRVIFMDSGNIVEKGIPKEIFESPKHPRTKDFLSKVL</sequence>
<dbReference type="NCBIfam" id="TIGR01726">
    <property type="entry name" value="HEQRo_perm_3TM"/>
    <property type="match status" value="1"/>
</dbReference>
<evidence type="ECO:0000259" key="10">
    <source>
        <dbReference type="PROSITE" id="PS50893"/>
    </source>
</evidence>
<evidence type="ECO:0000313" key="12">
    <source>
        <dbReference type="EMBL" id="SHK34703.1"/>
    </source>
</evidence>
<evidence type="ECO:0000259" key="11">
    <source>
        <dbReference type="PROSITE" id="PS50928"/>
    </source>
</evidence>
<dbReference type="Gene3D" id="3.40.50.300">
    <property type="entry name" value="P-loop containing nucleotide triphosphate hydrolases"/>
    <property type="match status" value="1"/>
</dbReference>